<dbReference type="EMBL" id="LANW01000001">
    <property type="protein sequence ID" value="KJV67943.1"/>
    <property type="molecule type" value="Genomic_DNA"/>
</dbReference>
<organism evidence="1 2">
    <name type="scientific">Anaplasma phagocytophilum str. ApNP</name>
    <dbReference type="NCBI Taxonomy" id="1359153"/>
    <lineage>
        <taxon>Bacteria</taxon>
        <taxon>Pseudomonadati</taxon>
        <taxon>Pseudomonadota</taxon>
        <taxon>Alphaproteobacteria</taxon>
        <taxon>Rickettsiales</taxon>
        <taxon>Anaplasmataceae</taxon>
        <taxon>Anaplasma</taxon>
        <taxon>phagocytophilum group</taxon>
    </lineage>
</organism>
<evidence type="ECO:0000313" key="2">
    <source>
        <dbReference type="Proteomes" id="UP000033385"/>
    </source>
</evidence>
<sequence length="39" mass="4179">MHSRLLLDYKILVHVFCGDVASLQVLLIVQGSGNVAAVV</sequence>
<gene>
    <name evidence="1" type="ORF">APHNP_0727</name>
</gene>
<proteinExistence type="predicted"/>
<protein>
    <submittedName>
        <fullName evidence="1">Uncharacterized protein</fullName>
    </submittedName>
</protein>
<name>A0A0F3NIP6_ANAPH</name>
<accession>A0A0F3NIP6</accession>
<comment type="caution">
    <text evidence="1">The sequence shown here is derived from an EMBL/GenBank/DDBJ whole genome shotgun (WGS) entry which is preliminary data.</text>
</comment>
<evidence type="ECO:0000313" key="1">
    <source>
        <dbReference type="EMBL" id="KJV67943.1"/>
    </source>
</evidence>
<dbReference type="Proteomes" id="UP000033385">
    <property type="component" value="Unassembled WGS sequence"/>
</dbReference>
<dbReference type="PATRIC" id="fig|1359153.3.peg.750"/>
<dbReference type="AlphaFoldDB" id="A0A0F3NIP6"/>
<reference evidence="1 2" key="1">
    <citation type="submission" date="2015-01" db="EMBL/GenBank/DDBJ databases">
        <title>Genome Sequencing of Rickettsiales.</title>
        <authorList>
            <person name="Daugherty S.C."/>
            <person name="Su Q."/>
            <person name="Abolude K."/>
            <person name="Beier-Sexton M."/>
            <person name="Carlyon J.A."/>
            <person name="Carter R."/>
            <person name="Day N.P."/>
            <person name="Dumler S.J."/>
            <person name="Dyachenko V."/>
            <person name="Godinez A."/>
            <person name="Kurtti T.J."/>
            <person name="Lichay M."/>
            <person name="Mullins K.E."/>
            <person name="Ott S."/>
            <person name="Pappas-Brown V."/>
            <person name="Paris D.H."/>
            <person name="Patel P."/>
            <person name="Richards A.L."/>
            <person name="Sadzewicz L."/>
            <person name="Sears K."/>
            <person name="Seidman D."/>
            <person name="Sengamalay N."/>
            <person name="Stenos J."/>
            <person name="Tallon L.J."/>
            <person name="Vincent G."/>
            <person name="Fraser C.M."/>
            <person name="Munderloh U."/>
            <person name="Dunning-Hotopp J.C."/>
        </authorList>
    </citation>
    <scope>NUCLEOTIDE SEQUENCE [LARGE SCALE GENOMIC DNA]</scope>
    <source>
        <strain evidence="1 2">ApNP</strain>
    </source>
</reference>